<dbReference type="Gene3D" id="3.30.70.20">
    <property type="match status" value="1"/>
</dbReference>
<evidence type="ECO:0000313" key="2">
    <source>
        <dbReference type="EMBL" id="AOY77863.1"/>
    </source>
</evidence>
<reference evidence="3 5" key="2">
    <citation type="submission" date="2017-03" db="EMBL/GenBank/DDBJ databases">
        <title>Complete sequence of Clostridium formicaceticum DSM 92.</title>
        <authorList>
            <person name="Poehlein A."/>
            <person name="Karl M."/>
            <person name="Bengelsdorf F.R."/>
            <person name="Duerre P."/>
            <person name="Daniel R."/>
        </authorList>
    </citation>
    <scope>NUCLEOTIDE SEQUENCE [LARGE SCALE GENOMIC DNA]</scope>
    <source>
        <strain evidence="3 5">DSM 92</strain>
    </source>
</reference>
<accession>A0AAC9RLZ5</accession>
<proteinExistence type="predicted"/>
<dbReference type="EMBL" id="CP017603">
    <property type="protein sequence ID" value="AOY77863.1"/>
    <property type="molecule type" value="Genomic_DNA"/>
</dbReference>
<dbReference type="SUPFAM" id="SSF54862">
    <property type="entry name" value="4Fe-4S ferredoxins"/>
    <property type="match status" value="1"/>
</dbReference>
<evidence type="ECO:0000313" key="5">
    <source>
        <dbReference type="Proteomes" id="UP000192478"/>
    </source>
</evidence>
<dbReference type="Proteomes" id="UP000192478">
    <property type="component" value="Chromosome"/>
</dbReference>
<organism evidence="3 5">
    <name type="scientific">Clostridium formicaceticum</name>
    <dbReference type="NCBI Taxonomy" id="1497"/>
    <lineage>
        <taxon>Bacteria</taxon>
        <taxon>Bacillati</taxon>
        <taxon>Bacillota</taxon>
        <taxon>Clostridia</taxon>
        <taxon>Eubacteriales</taxon>
        <taxon>Clostridiaceae</taxon>
        <taxon>Clostridium</taxon>
    </lineage>
</organism>
<dbReference type="InterPro" id="IPR017896">
    <property type="entry name" value="4Fe4S_Fe-S-bd"/>
</dbReference>
<dbReference type="Proteomes" id="UP000177894">
    <property type="component" value="Chromosome"/>
</dbReference>
<dbReference type="KEGG" id="cfm:BJL90_19560"/>
<name>A0AAC9RLZ5_9CLOT</name>
<evidence type="ECO:0000313" key="4">
    <source>
        <dbReference type="Proteomes" id="UP000177894"/>
    </source>
</evidence>
<evidence type="ECO:0000259" key="1">
    <source>
        <dbReference type="PROSITE" id="PS51379"/>
    </source>
</evidence>
<reference evidence="2 4" key="1">
    <citation type="submission" date="2016-10" db="EMBL/GenBank/DDBJ databases">
        <title>Complete Genome Sequence of Acetogen Clostridium formicoaceticum ATCC 27076.</title>
        <authorList>
            <person name="Bao T."/>
            <person name="Cheng C."/>
            <person name="Zhao J."/>
            <person name="Yang S.-T."/>
            <person name="Wang J."/>
            <person name="Wang M."/>
        </authorList>
    </citation>
    <scope>NUCLEOTIDE SEQUENCE [LARGE SCALE GENOMIC DNA]</scope>
    <source>
        <strain evidence="2 4">ATCC 27076</strain>
    </source>
</reference>
<dbReference type="EMBL" id="CP020559">
    <property type="protein sequence ID" value="ARE88481.1"/>
    <property type="molecule type" value="Genomic_DNA"/>
</dbReference>
<dbReference type="Pfam" id="PF00037">
    <property type="entry name" value="Fer4"/>
    <property type="match status" value="1"/>
</dbReference>
<evidence type="ECO:0000313" key="3">
    <source>
        <dbReference type="EMBL" id="ARE88481.1"/>
    </source>
</evidence>
<sequence length="164" mass="18195">MSLEQNGFLTIEELKAKGHYPSEKRFSEGLIAIIECIHEIPCNPCENSCKFGAINIGEPITNLPRLVEEKCIGCGVCVANCSGLAIFIVNKNYSDTEGTVSFPYEYYPLPEKGQVVEAVNRRGQILCKGTVIKIQNPESYDRTPVVTVAVPMDKVEEVRSIKRL</sequence>
<keyword evidence="4" id="KW-1185">Reference proteome</keyword>
<gene>
    <name evidence="2" type="ORF">BJL90_19560</name>
    <name evidence="3" type="ORF">CLFO_28840</name>
</gene>
<protein>
    <submittedName>
        <fullName evidence="2 3">Ferredoxin</fullName>
    </submittedName>
</protein>
<dbReference type="AlphaFoldDB" id="A0AAC9RLZ5"/>
<dbReference type="PROSITE" id="PS51379">
    <property type="entry name" value="4FE4S_FER_2"/>
    <property type="match status" value="1"/>
</dbReference>
<dbReference type="RefSeq" id="WP_070972161.1">
    <property type="nucleotide sequence ID" value="NZ_CP017603.1"/>
</dbReference>
<feature type="domain" description="4Fe-4S ferredoxin-type" evidence="1">
    <location>
        <begin position="62"/>
        <end position="91"/>
    </location>
</feature>